<dbReference type="CDD" id="cd03450">
    <property type="entry name" value="NodN"/>
    <property type="match status" value="1"/>
</dbReference>
<sequence>MAHTFHSVAEFAAAAGRTLGVGPWFTVTQERIDDFADVTEDWQWIHVDPDRAAASDLGTTIAHGYLTLSLVPRLSSEVFAFAGVGRAVNYGIEKVRFPAPVRPGDRIRAEATLVDTRPAGPDDSGTLGRVRYVIEIDGSPRPACVLEALMLVLPPENAS</sequence>
<dbReference type="Proteomes" id="UP000662818">
    <property type="component" value="Chromosome"/>
</dbReference>
<dbReference type="RefSeq" id="WP_207008299.1">
    <property type="nucleotide sequence ID" value="NZ_CP022295.1"/>
</dbReference>
<comment type="similarity">
    <text evidence="1">Belongs to the enoyl-CoA hydratase/isomerase family.</text>
</comment>
<evidence type="ECO:0000256" key="1">
    <source>
        <dbReference type="ARBA" id="ARBA00005254"/>
    </source>
</evidence>
<dbReference type="Gene3D" id="3.10.129.10">
    <property type="entry name" value="Hotdog Thioesterase"/>
    <property type="match status" value="1"/>
</dbReference>
<dbReference type="InterPro" id="IPR039375">
    <property type="entry name" value="NodN-like"/>
</dbReference>
<name>A0ABX7PF58_9ACTN</name>
<evidence type="ECO:0000313" key="3">
    <source>
        <dbReference type="EMBL" id="QSR24420.1"/>
    </source>
</evidence>
<dbReference type="EMBL" id="CP022295">
    <property type="protein sequence ID" value="QSR24420.1"/>
    <property type="molecule type" value="Genomic_DNA"/>
</dbReference>
<evidence type="ECO:0000313" key="4">
    <source>
        <dbReference type="Proteomes" id="UP000662818"/>
    </source>
</evidence>
<dbReference type="InterPro" id="IPR029069">
    <property type="entry name" value="HotDog_dom_sf"/>
</dbReference>
<dbReference type="PANTHER" id="PTHR42993:SF1">
    <property type="entry name" value="MAOC-LIKE DEHYDRATASE DOMAIN-CONTAINING PROTEIN"/>
    <property type="match status" value="1"/>
</dbReference>
<reference evidence="3 4" key="1">
    <citation type="submission" date="2017-06" db="EMBL/GenBank/DDBJ databases">
        <title>Complete Genome Sequence of the Soil Carbazole-Degrading Bacterium Nocardioides aromaticivorans IC177.</title>
        <authorList>
            <person name="Vejarano F."/>
            <person name="Suzuki-Minakuchi C."/>
            <person name="Ohtsubo Y."/>
            <person name="Tsuda M."/>
            <person name="Okada K."/>
            <person name="Nojiri H."/>
        </authorList>
    </citation>
    <scope>NUCLEOTIDE SEQUENCE [LARGE SCALE GENOMIC DNA]</scope>
    <source>
        <strain evidence="3 4">IC177</strain>
    </source>
</reference>
<keyword evidence="4" id="KW-1185">Reference proteome</keyword>
<dbReference type="InterPro" id="IPR002539">
    <property type="entry name" value="MaoC-like_dom"/>
</dbReference>
<gene>
    <name evidence="3" type="ORF">CFH99_02130</name>
</gene>
<protein>
    <submittedName>
        <fullName evidence="3">Enoyl-CoA hydratase</fullName>
    </submittedName>
</protein>
<dbReference type="PANTHER" id="PTHR42993">
    <property type="entry name" value="MAOC-LIKE DEHYDRATASE DOMAIN-CONTAINING PROTEIN"/>
    <property type="match status" value="1"/>
</dbReference>
<dbReference type="SUPFAM" id="SSF54637">
    <property type="entry name" value="Thioesterase/thiol ester dehydrase-isomerase"/>
    <property type="match status" value="1"/>
</dbReference>
<proteinExistence type="inferred from homology"/>
<accession>A0ABX7PF58</accession>
<organism evidence="3 4">
    <name type="scientific">Nocardioides aromaticivorans</name>
    <dbReference type="NCBI Taxonomy" id="200618"/>
    <lineage>
        <taxon>Bacteria</taxon>
        <taxon>Bacillati</taxon>
        <taxon>Actinomycetota</taxon>
        <taxon>Actinomycetes</taxon>
        <taxon>Propionibacteriales</taxon>
        <taxon>Nocardioidaceae</taxon>
        <taxon>Nocardioides</taxon>
    </lineage>
</organism>
<evidence type="ECO:0000259" key="2">
    <source>
        <dbReference type="Pfam" id="PF01575"/>
    </source>
</evidence>
<feature type="domain" description="MaoC-like" evidence="2">
    <location>
        <begin position="11"/>
        <end position="117"/>
    </location>
</feature>
<dbReference type="Pfam" id="PF01575">
    <property type="entry name" value="MaoC_dehydratas"/>
    <property type="match status" value="1"/>
</dbReference>